<evidence type="ECO:0000256" key="1">
    <source>
        <dbReference type="SAM" id="Phobius"/>
    </source>
</evidence>
<evidence type="ECO:0000313" key="3">
    <source>
        <dbReference type="Proteomes" id="UP000028194"/>
    </source>
</evidence>
<name>A0A075MPS0_9ARCH</name>
<accession>A0A075MPS0</accession>
<keyword evidence="1" id="KW-0472">Membrane</keyword>
<keyword evidence="3" id="KW-1185">Reference proteome</keyword>
<dbReference type="Proteomes" id="UP000028194">
    <property type="component" value="Chromosome"/>
</dbReference>
<keyword evidence="1" id="KW-0812">Transmembrane</keyword>
<gene>
    <name evidence="2" type="ORF">NTE_01047</name>
</gene>
<evidence type="ECO:0000313" key="2">
    <source>
        <dbReference type="EMBL" id="AIF83120.1"/>
    </source>
</evidence>
<dbReference type="KEGG" id="nev:NTE_01047"/>
<sequence length="176" mass="18494">MKRGYYVLIGGAALFAIGIALTVVWALPVAQQLQKDTTILQQVSLAAAKSASAEFQVADPERMLSVVVSARNSAPMTAVLVGPDGSEVLRKEFSETLAEGTVPTQAGSYRLTVTNNGSTDTTVDVVLGYIPGVGQDNNVNVEMFRGVIIGAGMIIAGIMVMIGGVIVVVLDRRKKQ</sequence>
<dbReference type="RefSeq" id="WP_148699946.1">
    <property type="nucleotide sequence ID" value="NZ_CP007174.1"/>
</dbReference>
<organism evidence="2 3">
    <name type="scientific">Candidatus Nitrososphaera evergladensis SR1</name>
    <dbReference type="NCBI Taxonomy" id="1459636"/>
    <lineage>
        <taxon>Archaea</taxon>
        <taxon>Nitrososphaerota</taxon>
        <taxon>Nitrososphaeria</taxon>
        <taxon>Nitrososphaerales</taxon>
        <taxon>Nitrososphaeraceae</taxon>
        <taxon>Nitrososphaera</taxon>
    </lineage>
</organism>
<proteinExistence type="predicted"/>
<dbReference type="EMBL" id="CP007174">
    <property type="protein sequence ID" value="AIF83120.1"/>
    <property type="molecule type" value="Genomic_DNA"/>
</dbReference>
<dbReference type="HOGENOM" id="CLU_1536713_0_0_2"/>
<dbReference type="OrthoDB" id="377348at2157"/>
<keyword evidence="1" id="KW-1133">Transmembrane helix</keyword>
<dbReference type="GeneID" id="41596870"/>
<dbReference type="AlphaFoldDB" id="A0A075MPS0"/>
<protein>
    <submittedName>
        <fullName evidence="2">Uncharacterized protein</fullName>
    </submittedName>
</protein>
<feature type="transmembrane region" description="Helical" evidence="1">
    <location>
        <begin position="147"/>
        <end position="170"/>
    </location>
</feature>
<dbReference type="STRING" id="1459636.NTE_01047"/>
<reference evidence="2 3" key="1">
    <citation type="journal article" date="2014" name="PLoS ONE">
        <title>Genome Sequence of Candidatus Nitrososphaera evergladensis from Group I.1b Enriched from Everglades Soil Reveals Novel Genomic Features of the Ammonia-Oxidizing Archaea.</title>
        <authorList>
            <person name="Zhalnina K.V."/>
            <person name="Dias R."/>
            <person name="Leonard M.T."/>
            <person name="Dorr de Quadros P."/>
            <person name="Camargo F.A."/>
            <person name="Drew J.C."/>
            <person name="Farmerie W.G."/>
            <person name="Daroub S.H."/>
            <person name="Triplett E.W."/>
        </authorList>
    </citation>
    <scope>NUCLEOTIDE SEQUENCE [LARGE SCALE GENOMIC DNA]</scope>
    <source>
        <strain evidence="2 3">SR1</strain>
    </source>
</reference>